<dbReference type="OrthoDB" id="42308at2759"/>
<proteinExistence type="predicted"/>
<gene>
    <name evidence="1" type="ORF">JKP88DRAFT_339673</name>
</gene>
<sequence>MSNRRLADDGKRSILVRLCRSDDSKCGCRTRMRRCHDRVFISAAATDCRESIVCVALSSKDKYGEKYSDTVFANGWHDLPDGGQAVMDRMLGAIVYQRTFHVSFTGISNTAGHDNMKEQAYPWHFETILAPVFARAGVDFTASNGAIGNNDILPYSYCMEAHAGAHPDIVSWEMGMQIEGVECFPKSEYLEYWIRNVIALPSQPIPVVLEAVSKRRWCPGNRELSYSNYDFNQMFGRCWGDRPTDEQRRKDQMDYYKDFGIHALHLDDLLSHTTCGDDLFDEEHLYGNKDAEYVTSLAATLNLPAEPARRHPVPMPNFCISEQCVKAGSYNCLTSYYPNLEDSLQLKAHITQSAFNATERTQYLPDVPEEWQIVVNERATDIGEFHFNNASWPVDRKWVLAGDKRAGALNIAFTTQGVHENALGHAGATEPIMLCRQLSPQHTHEEDAAQSLGSVATMWFMVDGQPSPPCTAAACLIFELLPRVSSRLRRTQPSGASRGPPDRGIHSVCWTLDVRVGNGDHLLTIVPLKEGPENLVRISHVIVPK</sequence>
<protein>
    <submittedName>
        <fullName evidence="1">Uncharacterized protein</fullName>
    </submittedName>
</protein>
<keyword evidence="2" id="KW-1185">Reference proteome</keyword>
<organism evidence="1 2">
    <name type="scientific">Tribonema minus</name>
    <dbReference type="NCBI Taxonomy" id="303371"/>
    <lineage>
        <taxon>Eukaryota</taxon>
        <taxon>Sar</taxon>
        <taxon>Stramenopiles</taxon>
        <taxon>Ochrophyta</taxon>
        <taxon>PX clade</taxon>
        <taxon>Xanthophyceae</taxon>
        <taxon>Tribonematales</taxon>
        <taxon>Tribonemataceae</taxon>
        <taxon>Tribonema</taxon>
    </lineage>
</organism>
<name>A0A836C824_9STRA</name>
<dbReference type="Proteomes" id="UP000664859">
    <property type="component" value="Unassembled WGS sequence"/>
</dbReference>
<evidence type="ECO:0000313" key="2">
    <source>
        <dbReference type="Proteomes" id="UP000664859"/>
    </source>
</evidence>
<dbReference type="EMBL" id="JAFCMP010000556">
    <property type="protein sequence ID" value="KAG5174971.1"/>
    <property type="molecule type" value="Genomic_DNA"/>
</dbReference>
<reference evidence="1" key="1">
    <citation type="submission" date="2021-02" db="EMBL/GenBank/DDBJ databases">
        <title>First Annotated Genome of the Yellow-green Alga Tribonema minus.</title>
        <authorList>
            <person name="Mahan K.M."/>
        </authorList>
    </citation>
    <scope>NUCLEOTIDE SEQUENCE</scope>
    <source>
        <strain evidence="1">UTEX B ZZ1240</strain>
    </source>
</reference>
<dbReference type="AlphaFoldDB" id="A0A836C824"/>
<accession>A0A836C824</accession>
<comment type="caution">
    <text evidence="1">The sequence shown here is derived from an EMBL/GenBank/DDBJ whole genome shotgun (WGS) entry which is preliminary data.</text>
</comment>
<evidence type="ECO:0000313" key="1">
    <source>
        <dbReference type="EMBL" id="KAG5174971.1"/>
    </source>
</evidence>